<dbReference type="Gene3D" id="3.10.20.310">
    <property type="entry name" value="membrane protein fhac"/>
    <property type="match status" value="1"/>
</dbReference>
<evidence type="ECO:0000313" key="2">
    <source>
        <dbReference type="Proteomes" id="UP001202717"/>
    </source>
</evidence>
<keyword evidence="2" id="KW-1185">Reference proteome</keyword>
<accession>A0ABY7S344</accession>
<organism evidence="1 2">
    <name type="scientific">Psychroserpens ponticola</name>
    <dbReference type="NCBI Taxonomy" id="2932268"/>
    <lineage>
        <taxon>Bacteria</taxon>
        <taxon>Pseudomonadati</taxon>
        <taxon>Bacteroidota</taxon>
        <taxon>Flavobacteriia</taxon>
        <taxon>Flavobacteriales</taxon>
        <taxon>Flavobacteriaceae</taxon>
        <taxon>Psychroserpens</taxon>
    </lineage>
</organism>
<dbReference type="Gene3D" id="2.40.160.50">
    <property type="entry name" value="membrane protein fhac: a member of the omp85/tpsb transporter family"/>
    <property type="match status" value="1"/>
</dbReference>
<reference evidence="1 2" key="1">
    <citation type="submission" date="2023-01" db="EMBL/GenBank/DDBJ databases">
        <title>Psychroserpens ponticola sp. nov., isolated from seawater.</title>
        <authorList>
            <person name="Kristyanto S."/>
            <person name="Jung J."/>
            <person name="Kim J.M."/>
            <person name="Jeon C.O."/>
        </authorList>
    </citation>
    <scope>NUCLEOTIDE SEQUENCE [LARGE SCALE GENOMIC DNA]</scope>
    <source>
        <strain evidence="1 2">MSW6</strain>
    </source>
</reference>
<sequence length="562" mass="64658">MPNKFHTYIAILFFLFFVKIYSQNLELKVIGSDELETKVIDSIGYENFFKDYITLKIEIDSIAKRFLSIGHINSQLLKIKRQNDSLYEAKFSLKARYNSITIIHNGLIDKDILKVADIKSEGTSFTLPISKLENTLKFINTEIANRGKPFSTLQLKDIKKESDSSLSANLELSLPIERSIDKIIIKGYEKFPKTYIKHYMKIKIGQRFNLSRIKEKTSELNDLRFANQIKDPEVLFTKDSTILYMYIEKTKSNSFDGFLGFGTNEDTNKIEFDGYLNLSLTNNLNYGETLKLLYKSDENDQQTFDGNVTMPYMFGSPLGVEVNLNIFRKDSTFVTARQSAKLNYQINSNHLVSVGLSSVNSSDLLDTQVSSINDFNSSYYFTNYIYTKRQNYDFLFSVNFLFDITGGFGNRTFDDVHENQTKFTLNTYKIFNLNDRNSIYIRGSGQIIDSETFLENELPRFGGINSIRGFEENSLIANMYGVINTEYRYRLNRDIYVHSVIDAAYFENKISNQKGKLFGFGFGFGLLSKAGLFRFNYSSGKSENQQFKLSDSKVHLSLTATF</sequence>
<dbReference type="RefSeq" id="WP_249994899.1">
    <property type="nucleotide sequence ID" value="NZ_CP116221.1"/>
</dbReference>
<protein>
    <submittedName>
        <fullName evidence="1">Outer membrane protein assembly factor</fullName>
    </submittedName>
</protein>
<dbReference type="EMBL" id="CP116221">
    <property type="protein sequence ID" value="WCO02340.1"/>
    <property type="molecule type" value="Genomic_DNA"/>
</dbReference>
<evidence type="ECO:0000313" key="1">
    <source>
        <dbReference type="EMBL" id="WCO02340.1"/>
    </source>
</evidence>
<dbReference type="Proteomes" id="UP001202717">
    <property type="component" value="Chromosome"/>
</dbReference>
<name>A0ABY7S344_9FLAO</name>
<gene>
    <name evidence="1" type="ORF">MUN68_002345</name>
</gene>
<proteinExistence type="predicted"/>